<comment type="caution">
    <text evidence="2">The sequence shown here is derived from an EMBL/GenBank/DDBJ whole genome shotgun (WGS) entry which is preliminary data.</text>
</comment>
<reference evidence="2" key="1">
    <citation type="submission" date="2019-08" db="EMBL/GenBank/DDBJ databases">
        <authorList>
            <person name="Kucharzyk K."/>
            <person name="Murdoch R.W."/>
            <person name="Higgins S."/>
            <person name="Loffler F."/>
        </authorList>
    </citation>
    <scope>NUCLEOTIDE SEQUENCE</scope>
</reference>
<dbReference type="AlphaFoldDB" id="A0A644ZXM7"/>
<dbReference type="EMBL" id="VSSQ01010930">
    <property type="protein sequence ID" value="MPM45572.1"/>
    <property type="molecule type" value="Genomic_DNA"/>
</dbReference>
<evidence type="ECO:0000256" key="1">
    <source>
        <dbReference type="SAM" id="MobiDB-lite"/>
    </source>
</evidence>
<organism evidence="2">
    <name type="scientific">bioreactor metagenome</name>
    <dbReference type="NCBI Taxonomy" id="1076179"/>
    <lineage>
        <taxon>unclassified sequences</taxon>
        <taxon>metagenomes</taxon>
        <taxon>ecological metagenomes</taxon>
    </lineage>
</organism>
<proteinExistence type="predicted"/>
<protein>
    <submittedName>
        <fullName evidence="2">Uncharacterized protein</fullName>
    </submittedName>
</protein>
<name>A0A644ZXM7_9ZZZZ</name>
<evidence type="ECO:0000313" key="2">
    <source>
        <dbReference type="EMBL" id="MPM45572.1"/>
    </source>
</evidence>
<feature type="compositionally biased region" description="Basic residues" evidence="1">
    <location>
        <begin position="32"/>
        <end position="42"/>
    </location>
</feature>
<accession>A0A644ZXM7</accession>
<feature type="region of interest" description="Disordered" evidence="1">
    <location>
        <begin position="22"/>
        <end position="47"/>
    </location>
</feature>
<sequence>MLRGLEAGDAIERRRNAHRAAGVGANRDFRQSARHGHARAARRSAGNARHVVRVAGCAVVRIDTDARERELGHVGLADDHRTRRAQALHDDGIGSCGRRIAQHG</sequence>
<gene>
    <name evidence="2" type="ORF">SDC9_92260</name>
</gene>